<dbReference type="InterPro" id="IPR014883">
    <property type="entry name" value="VRR_NUC"/>
</dbReference>
<comment type="cofactor">
    <cofactor evidence="8">
        <name>Mg(2+)</name>
        <dbReference type="ChEBI" id="CHEBI:18420"/>
    </cofactor>
    <cofactor evidence="8">
        <name>Mn(2+)</name>
        <dbReference type="ChEBI" id="CHEBI:29035"/>
    </cofactor>
</comment>
<reference evidence="11" key="2">
    <citation type="journal article" date="2023" name="BMC Genomics">
        <title>Pest status, molecular evolution, and epigenetic factors derived from the genome assembly of Frankliniella fusca, a thysanopteran phytovirus vector.</title>
        <authorList>
            <person name="Catto M.A."/>
            <person name="Labadie P.E."/>
            <person name="Jacobson A.L."/>
            <person name="Kennedy G.G."/>
            <person name="Srinivasan R."/>
            <person name="Hunt B.G."/>
        </authorList>
    </citation>
    <scope>NUCLEOTIDE SEQUENCE</scope>
    <source>
        <strain evidence="11">PL_HMW_Pooled</strain>
    </source>
</reference>
<comment type="subcellular location">
    <subcellularLocation>
        <location evidence="8">Nucleus</location>
    </subcellularLocation>
</comment>
<dbReference type="InterPro" id="IPR033315">
    <property type="entry name" value="Fan1-like"/>
</dbReference>
<feature type="region of interest" description="Disordered" evidence="9">
    <location>
        <begin position="123"/>
        <end position="204"/>
    </location>
</feature>
<evidence type="ECO:0000256" key="5">
    <source>
        <dbReference type="ARBA" id="ARBA00022801"/>
    </source>
</evidence>
<evidence type="ECO:0000313" key="11">
    <source>
        <dbReference type="EMBL" id="KAK3931348.1"/>
    </source>
</evidence>
<dbReference type="PANTHER" id="PTHR15749:SF4">
    <property type="entry name" value="FANCONI-ASSOCIATED NUCLEASE 1"/>
    <property type="match status" value="1"/>
</dbReference>
<comment type="function">
    <text evidence="8">Nuclease required for the repair of DNA interstrand cross-links (ICL). Acts as a 5'-3' exonuclease that anchors at a cut end of DNA and cleaves DNA successively at every third nucleotide, allowing to excise an ICL from one strand through flanking incisions.</text>
</comment>
<feature type="compositionally biased region" description="Gly residues" evidence="9">
    <location>
        <begin position="151"/>
        <end position="160"/>
    </location>
</feature>
<dbReference type="SMART" id="SM00990">
    <property type="entry name" value="VRR_NUC"/>
    <property type="match status" value="1"/>
</dbReference>
<evidence type="ECO:0000256" key="7">
    <source>
        <dbReference type="ARBA" id="ARBA00023211"/>
    </source>
</evidence>
<keyword evidence="5 8" id="KW-0378">Hydrolase</keyword>
<dbReference type="GO" id="GO:0070336">
    <property type="term" value="F:flap-structured DNA binding"/>
    <property type="evidence" value="ECO:0007669"/>
    <property type="project" value="TreeGrafter"/>
</dbReference>
<evidence type="ECO:0000256" key="3">
    <source>
        <dbReference type="ARBA" id="ARBA00022722"/>
    </source>
</evidence>
<keyword evidence="8" id="KW-0234">DNA repair</keyword>
<keyword evidence="8" id="KW-0227">DNA damage</keyword>
<name>A0AAE1I1L7_9NEOP</name>
<comment type="caution">
    <text evidence="11">The sequence shown here is derived from an EMBL/GenBank/DDBJ whole genome shotgun (WGS) entry which is preliminary data.</text>
</comment>
<sequence length="854" mass="93464">MVAASPTHHDMKECRVVLERLPQRPHPPAQVAVRECRVVLQRMDGGAVQGRAAPPPLRVLRSATSRRNTIRKARTSAPSSITVRKQTETGRLRSSAGYSLRERLFNKSVVMEVTRRSCWRRGRTRWRRPPPQTGASARVADQDQEEQSCSVGGGAGGAGSETGEDEHGAADSASTSTSTASTNTTSNNTTSSTANPQTGPEPSPQRLRLLCFKITIQAMVRASGGGGAASGFGELFADYEKDVLRSWLKLSDGAATTYLRLLGLRGPWVRGSALAAVSPRVRDHFAELERTGFVSNAFTHCDLSDVLALLRADEMEQVAVSLGVEFGRRTKLAMVRALGRLHASSTEQALLLQDRVRGVLGGCVRVLAVPRELVERALLAVAAWLPVPRDGDRLRAARTLLLQNCVRLLVPEGLPGPGPGPSQSMFTTRQQLLQWEAVANKRVSLAKAIASGRSTEVLTIATKALTDFRKHLESDTTTPAVIAIGTAMAELLDAASEALIKYADVEAAAAAAPLRALLEQGQFGQERRAAWAVHLATVLQARLGDHQRAAELLIRELEDGGHRGAQRCRLEERARTVLRGARRQGLGQRLLDETCARLEALLPASPEPAPAPEKDFRTVTVRATALPGSVRGMKRVFVSRPRGQQRRSYLSVEERVMLHFAGEYPRGLDDEGETLVSLAVLALWGAVYDAEVSGAWGSPLQDRPLDWATDSFWVARHLLMEQRLQDMERRVQVVGKEAASRALAAHLSEALHARKWTPSLVRWDLLQGLNIEELLKCLTVPVFVAICRRFFLDFHANRSGFPDLLLWNPDNCTSLFVDVKGPRDNLSAHQAQWLEFLQSHGAKVAVAVVQVHMR</sequence>
<keyword evidence="6 8" id="KW-0460">Magnesium</keyword>
<dbReference type="Pfam" id="PF08774">
    <property type="entry name" value="VRR_NUC"/>
    <property type="match status" value="1"/>
</dbReference>
<dbReference type="PANTHER" id="PTHR15749">
    <property type="entry name" value="FANCONI-ASSOCIATED NUCLEASE 1"/>
    <property type="match status" value="1"/>
</dbReference>
<dbReference type="EC" id="3.1.4.1" evidence="8"/>
<gene>
    <name evidence="11" type="ORF">KUF71_025801</name>
</gene>
<feature type="domain" description="VRR-NUC" evidence="10">
    <location>
        <begin position="719"/>
        <end position="851"/>
    </location>
</feature>
<dbReference type="GO" id="GO:0017108">
    <property type="term" value="F:5'-flap endonuclease activity"/>
    <property type="evidence" value="ECO:0007669"/>
    <property type="project" value="TreeGrafter"/>
</dbReference>
<feature type="compositionally biased region" description="Low complexity" evidence="9">
    <location>
        <begin position="172"/>
        <end position="195"/>
    </location>
</feature>
<dbReference type="InterPro" id="IPR011856">
    <property type="entry name" value="tRNA_endonuc-like_dom_sf"/>
</dbReference>
<evidence type="ECO:0000256" key="8">
    <source>
        <dbReference type="RuleBase" id="RU365033"/>
    </source>
</evidence>
<dbReference type="AlphaFoldDB" id="A0AAE1I1L7"/>
<dbReference type="Proteomes" id="UP001219518">
    <property type="component" value="Unassembled WGS sequence"/>
</dbReference>
<keyword evidence="8" id="KW-0539">Nucleus</keyword>
<dbReference type="GO" id="GO:0005634">
    <property type="term" value="C:nucleus"/>
    <property type="evidence" value="ECO:0007669"/>
    <property type="project" value="UniProtKB-SubCell"/>
</dbReference>
<evidence type="ECO:0000256" key="6">
    <source>
        <dbReference type="ARBA" id="ARBA00022842"/>
    </source>
</evidence>
<dbReference type="GO" id="GO:0008409">
    <property type="term" value="F:5'-3' exonuclease activity"/>
    <property type="evidence" value="ECO:0007669"/>
    <property type="project" value="TreeGrafter"/>
</dbReference>
<dbReference type="GO" id="GO:0004528">
    <property type="term" value="F:phosphodiesterase I activity"/>
    <property type="evidence" value="ECO:0007669"/>
    <property type="project" value="UniProtKB-EC"/>
</dbReference>
<evidence type="ECO:0000259" key="10">
    <source>
        <dbReference type="SMART" id="SM00990"/>
    </source>
</evidence>
<accession>A0AAE1I1L7</accession>
<keyword evidence="12" id="KW-1185">Reference proteome</keyword>
<proteinExistence type="inferred from homology"/>
<evidence type="ECO:0000256" key="1">
    <source>
        <dbReference type="ARBA" id="ARBA00000983"/>
    </source>
</evidence>
<protein>
    <recommendedName>
        <fullName evidence="8">Fanconi-associated nuclease</fullName>
        <ecNumber evidence="8">3.1.4.1</ecNumber>
    </recommendedName>
</protein>
<evidence type="ECO:0000256" key="9">
    <source>
        <dbReference type="SAM" id="MobiDB-lite"/>
    </source>
</evidence>
<reference evidence="11" key="1">
    <citation type="submission" date="2021-07" db="EMBL/GenBank/DDBJ databases">
        <authorList>
            <person name="Catto M.A."/>
            <person name="Jacobson A."/>
            <person name="Kennedy G."/>
            <person name="Labadie P."/>
            <person name="Hunt B.G."/>
            <person name="Srinivasan R."/>
        </authorList>
    </citation>
    <scope>NUCLEOTIDE SEQUENCE</scope>
    <source>
        <strain evidence="11">PL_HMW_Pooled</strain>
        <tissue evidence="11">Head</tissue>
    </source>
</reference>
<dbReference type="Gene3D" id="3.40.1350.10">
    <property type="match status" value="1"/>
</dbReference>
<keyword evidence="3 8" id="KW-0540">Nuclease</keyword>
<dbReference type="GO" id="GO:0036297">
    <property type="term" value="P:interstrand cross-link repair"/>
    <property type="evidence" value="ECO:0007669"/>
    <property type="project" value="InterPro"/>
</dbReference>
<dbReference type="GO" id="GO:0046872">
    <property type="term" value="F:metal ion binding"/>
    <property type="evidence" value="ECO:0007669"/>
    <property type="project" value="UniProtKB-KW"/>
</dbReference>
<comment type="catalytic activity">
    <reaction evidence="1 8">
        <text>Hydrolytically removes 5'-nucleotides successively from the 3'-hydroxy termini of 3'-hydroxy-terminated oligonucleotides.</text>
        <dbReference type="EC" id="3.1.4.1"/>
    </reaction>
</comment>
<evidence type="ECO:0000256" key="2">
    <source>
        <dbReference type="ARBA" id="ARBA00005533"/>
    </source>
</evidence>
<evidence type="ECO:0000313" key="12">
    <source>
        <dbReference type="Proteomes" id="UP001219518"/>
    </source>
</evidence>
<dbReference type="EMBL" id="JAHWGI010001422">
    <property type="protein sequence ID" value="KAK3931348.1"/>
    <property type="molecule type" value="Genomic_DNA"/>
</dbReference>
<keyword evidence="7 8" id="KW-0464">Manganese</keyword>
<keyword evidence="4 8" id="KW-0479">Metal-binding</keyword>
<organism evidence="11 12">
    <name type="scientific">Frankliniella fusca</name>
    <dbReference type="NCBI Taxonomy" id="407009"/>
    <lineage>
        <taxon>Eukaryota</taxon>
        <taxon>Metazoa</taxon>
        <taxon>Ecdysozoa</taxon>
        <taxon>Arthropoda</taxon>
        <taxon>Hexapoda</taxon>
        <taxon>Insecta</taxon>
        <taxon>Pterygota</taxon>
        <taxon>Neoptera</taxon>
        <taxon>Paraneoptera</taxon>
        <taxon>Thysanoptera</taxon>
        <taxon>Terebrantia</taxon>
        <taxon>Thripoidea</taxon>
        <taxon>Thripidae</taxon>
        <taxon>Frankliniella</taxon>
    </lineage>
</organism>
<comment type="similarity">
    <text evidence="2 8">Belongs to the FAN1 family.</text>
</comment>
<evidence type="ECO:0000256" key="4">
    <source>
        <dbReference type="ARBA" id="ARBA00022723"/>
    </source>
</evidence>